<evidence type="ECO:0000256" key="3">
    <source>
        <dbReference type="ARBA" id="ARBA00022692"/>
    </source>
</evidence>
<evidence type="ECO:0000313" key="7">
    <source>
        <dbReference type="EMBL" id="MCC8363597.1"/>
    </source>
</evidence>
<dbReference type="Proteomes" id="UP001165293">
    <property type="component" value="Unassembled WGS sequence"/>
</dbReference>
<sequence>MVDEPSRIAQWLIPGWKRALKTISMLGAATALGALFVFLTQTLLARELGPQDYGLFASSLATVTMIAPLAGFGLNQFRLRVYGVEGWGARRWIAPSLRFVAFTTLIALSIVVGWALLIAPDADTRFDLLVMTPIVLHLLAIELLTNKYRLEDRFAAMATWQLALPFMRMLVAISLLLVPQLTGRFVAASYAAISIAMILWSTRPLLQFMRNQIDLKGHGPAPETYADVATPGVRELWSMAWPYGVVAVLYPIFFQVSTVLLKYLGSNAQAGQWAIALAVMMAIYLVPATIYHKFLFAKLHYWAAQNPPKFWLVYKRSNVALFALGVLIGAAMVVVVPYVVPVLFGEAYARVIDILMVLALCPPIRFLSTSMGAALLTDDHMRYRVWAMVWATVVAILLNAALIPKFGEMGAAWGTVVAELVLLAGTWWGVRHFKRAKGMAP</sequence>
<dbReference type="InterPro" id="IPR050833">
    <property type="entry name" value="Poly_Biosynth_Transport"/>
</dbReference>
<dbReference type="EMBL" id="JAJGAK010000002">
    <property type="protein sequence ID" value="MCC8363597.1"/>
    <property type="molecule type" value="Genomic_DNA"/>
</dbReference>
<feature type="transmembrane region" description="Helical" evidence="6">
    <location>
        <begin position="20"/>
        <end position="41"/>
    </location>
</feature>
<feature type="transmembrane region" description="Helical" evidence="6">
    <location>
        <begin position="53"/>
        <end position="75"/>
    </location>
</feature>
<feature type="transmembrane region" description="Helical" evidence="6">
    <location>
        <begin position="243"/>
        <end position="264"/>
    </location>
</feature>
<name>A0ABS8JJ13_9GAMM</name>
<feature type="transmembrane region" description="Helical" evidence="6">
    <location>
        <begin position="410"/>
        <end position="430"/>
    </location>
</feature>
<keyword evidence="3 6" id="KW-0812">Transmembrane</keyword>
<feature type="transmembrane region" description="Helical" evidence="6">
    <location>
        <begin position="96"/>
        <end position="116"/>
    </location>
</feature>
<organism evidence="7 8">
    <name type="scientific">Noviluteimonas lactosilytica</name>
    <dbReference type="NCBI Taxonomy" id="2888523"/>
    <lineage>
        <taxon>Bacteria</taxon>
        <taxon>Pseudomonadati</taxon>
        <taxon>Pseudomonadota</taxon>
        <taxon>Gammaproteobacteria</taxon>
        <taxon>Lysobacterales</taxon>
        <taxon>Lysobacteraceae</taxon>
        <taxon>Noviluteimonas</taxon>
    </lineage>
</organism>
<protein>
    <submittedName>
        <fullName evidence="7">Polysaccharide biosynthesis C-terminal domain-containing protein</fullName>
    </submittedName>
</protein>
<feature type="transmembrane region" description="Helical" evidence="6">
    <location>
        <begin position="185"/>
        <end position="206"/>
    </location>
</feature>
<evidence type="ECO:0000256" key="4">
    <source>
        <dbReference type="ARBA" id="ARBA00022989"/>
    </source>
</evidence>
<evidence type="ECO:0000256" key="6">
    <source>
        <dbReference type="SAM" id="Phobius"/>
    </source>
</evidence>
<evidence type="ECO:0000313" key="8">
    <source>
        <dbReference type="Proteomes" id="UP001165293"/>
    </source>
</evidence>
<feature type="transmembrane region" description="Helical" evidence="6">
    <location>
        <begin position="157"/>
        <end position="179"/>
    </location>
</feature>
<evidence type="ECO:0000256" key="2">
    <source>
        <dbReference type="ARBA" id="ARBA00022475"/>
    </source>
</evidence>
<evidence type="ECO:0000256" key="1">
    <source>
        <dbReference type="ARBA" id="ARBA00004651"/>
    </source>
</evidence>
<keyword evidence="8" id="KW-1185">Reference proteome</keyword>
<evidence type="ECO:0000256" key="5">
    <source>
        <dbReference type="ARBA" id="ARBA00023136"/>
    </source>
</evidence>
<feature type="transmembrane region" description="Helical" evidence="6">
    <location>
        <begin position="270"/>
        <end position="291"/>
    </location>
</feature>
<reference evidence="7" key="1">
    <citation type="submission" date="2021-10" db="EMBL/GenBank/DDBJ databases">
        <authorList>
            <person name="Lyu M."/>
            <person name="Wang X."/>
            <person name="Meng X."/>
            <person name="Xu K."/>
        </authorList>
    </citation>
    <scope>NUCLEOTIDE SEQUENCE</scope>
    <source>
        <strain evidence="7">A6</strain>
    </source>
</reference>
<feature type="transmembrane region" description="Helical" evidence="6">
    <location>
        <begin position="385"/>
        <end position="404"/>
    </location>
</feature>
<comment type="caution">
    <text evidence="7">The sequence shown here is derived from an EMBL/GenBank/DDBJ whole genome shotgun (WGS) entry which is preliminary data.</text>
</comment>
<gene>
    <name evidence="7" type="ORF">LK996_11000</name>
</gene>
<keyword evidence="4 6" id="KW-1133">Transmembrane helix</keyword>
<dbReference type="InterPro" id="IPR002797">
    <property type="entry name" value="Polysacc_synth"/>
</dbReference>
<comment type="subcellular location">
    <subcellularLocation>
        <location evidence="1">Cell membrane</location>
        <topology evidence="1">Multi-pass membrane protein</topology>
    </subcellularLocation>
</comment>
<proteinExistence type="predicted"/>
<dbReference type="PANTHER" id="PTHR30250:SF11">
    <property type="entry name" value="O-ANTIGEN TRANSPORTER-RELATED"/>
    <property type="match status" value="1"/>
</dbReference>
<feature type="transmembrane region" description="Helical" evidence="6">
    <location>
        <begin position="319"/>
        <end position="341"/>
    </location>
</feature>
<keyword evidence="5 6" id="KW-0472">Membrane</keyword>
<accession>A0ABS8JJ13</accession>
<dbReference type="RefSeq" id="WP_230527216.1">
    <property type="nucleotide sequence ID" value="NZ_JAJGAK010000002.1"/>
</dbReference>
<feature type="transmembrane region" description="Helical" evidence="6">
    <location>
        <begin position="128"/>
        <end position="145"/>
    </location>
</feature>
<dbReference type="Pfam" id="PF01943">
    <property type="entry name" value="Polysacc_synt"/>
    <property type="match status" value="1"/>
</dbReference>
<keyword evidence="2" id="KW-1003">Cell membrane</keyword>
<dbReference type="PANTHER" id="PTHR30250">
    <property type="entry name" value="PST FAMILY PREDICTED COLANIC ACID TRANSPORTER"/>
    <property type="match status" value="1"/>
</dbReference>